<dbReference type="PROSITE" id="PS51082">
    <property type="entry name" value="WH2"/>
    <property type="match status" value="1"/>
</dbReference>
<dbReference type="PhylomeDB" id="B3RX00"/>
<reference evidence="5 6" key="1">
    <citation type="journal article" date="2008" name="Nature">
        <title>The Trichoplax genome and the nature of placozoans.</title>
        <authorList>
            <person name="Srivastava M."/>
            <person name="Begovic E."/>
            <person name="Chapman J."/>
            <person name="Putnam N.H."/>
            <person name="Hellsten U."/>
            <person name="Kawashima T."/>
            <person name="Kuo A."/>
            <person name="Mitros T."/>
            <person name="Salamov A."/>
            <person name="Carpenter M.L."/>
            <person name="Signorovitch A.Y."/>
            <person name="Moreno M.A."/>
            <person name="Kamm K."/>
            <person name="Grimwood J."/>
            <person name="Schmutz J."/>
            <person name="Shapiro H."/>
            <person name="Grigoriev I.V."/>
            <person name="Buss L.W."/>
            <person name="Schierwater B."/>
            <person name="Dellaporta S.L."/>
            <person name="Rokhsar D.S."/>
        </authorList>
    </citation>
    <scope>NUCLEOTIDE SEQUENCE [LARGE SCALE GENOMIC DNA]</scope>
    <source>
        <strain evidence="5 6">Grell-BS-1999</strain>
    </source>
</reference>
<keyword evidence="6" id="KW-1185">Reference proteome</keyword>
<dbReference type="GO" id="GO:0005524">
    <property type="term" value="F:ATP binding"/>
    <property type="evidence" value="ECO:0007669"/>
    <property type="project" value="InterPro"/>
</dbReference>
<dbReference type="InParanoid" id="B3RX00"/>
<evidence type="ECO:0000313" key="6">
    <source>
        <dbReference type="Proteomes" id="UP000009022"/>
    </source>
</evidence>
<dbReference type="Proteomes" id="UP000009022">
    <property type="component" value="Unassembled WGS sequence"/>
</dbReference>
<dbReference type="RefSeq" id="XP_002112671.1">
    <property type="nucleotide sequence ID" value="XM_002112635.1"/>
</dbReference>
<dbReference type="GeneID" id="6754327"/>
<dbReference type="Pfam" id="PF02205">
    <property type="entry name" value="WH2"/>
    <property type="match status" value="1"/>
</dbReference>
<dbReference type="eggNOG" id="ENOG502QWJ5">
    <property type="taxonomic scope" value="Eukaryota"/>
</dbReference>
<feature type="region of interest" description="Disordered" evidence="1">
    <location>
        <begin position="386"/>
        <end position="435"/>
    </location>
</feature>
<dbReference type="PROSITE" id="PS50011">
    <property type="entry name" value="PROTEIN_KINASE_DOM"/>
    <property type="match status" value="1"/>
</dbReference>
<feature type="compositionally biased region" description="Polar residues" evidence="1">
    <location>
        <begin position="412"/>
        <end position="427"/>
    </location>
</feature>
<dbReference type="KEGG" id="tad:TRIADDRAFT_56944"/>
<feature type="domain" description="WH2" evidence="4">
    <location>
        <begin position="548"/>
        <end position="565"/>
    </location>
</feature>
<evidence type="ECO:0008006" key="7">
    <source>
        <dbReference type="Google" id="ProtNLM"/>
    </source>
</evidence>
<proteinExistence type="predicted"/>
<dbReference type="InterPro" id="IPR000719">
    <property type="entry name" value="Prot_kinase_dom"/>
</dbReference>
<feature type="compositionally biased region" description="Polar residues" evidence="1">
    <location>
        <begin position="394"/>
        <end position="403"/>
    </location>
</feature>
<organism evidence="5 6">
    <name type="scientific">Trichoplax adhaerens</name>
    <name type="common">Trichoplax reptans</name>
    <dbReference type="NCBI Taxonomy" id="10228"/>
    <lineage>
        <taxon>Eukaryota</taxon>
        <taxon>Metazoa</taxon>
        <taxon>Placozoa</taxon>
        <taxon>Uniplacotomia</taxon>
        <taxon>Trichoplacea</taxon>
        <taxon>Trichoplacidae</taxon>
        <taxon>Trichoplax</taxon>
    </lineage>
</organism>
<feature type="compositionally biased region" description="Pro residues" evidence="1">
    <location>
        <begin position="502"/>
        <end position="511"/>
    </location>
</feature>
<dbReference type="SUPFAM" id="SSF56112">
    <property type="entry name" value="Protein kinase-like (PK-like)"/>
    <property type="match status" value="1"/>
</dbReference>
<evidence type="ECO:0000313" key="5">
    <source>
        <dbReference type="EMBL" id="EDV24781.1"/>
    </source>
</evidence>
<evidence type="ECO:0000256" key="2">
    <source>
        <dbReference type="SAM" id="Phobius"/>
    </source>
</evidence>
<evidence type="ECO:0000259" key="4">
    <source>
        <dbReference type="PROSITE" id="PS51082"/>
    </source>
</evidence>
<dbReference type="GO" id="GO:0004672">
    <property type="term" value="F:protein kinase activity"/>
    <property type="evidence" value="ECO:0000318"/>
    <property type="project" value="GO_Central"/>
</dbReference>
<keyword evidence="2" id="KW-0472">Membrane</keyword>
<dbReference type="GO" id="GO:0003779">
    <property type="term" value="F:actin binding"/>
    <property type="evidence" value="ECO:0007669"/>
    <property type="project" value="InterPro"/>
</dbReference>
<dbReference type="Gene3D" id="1.10.510.10">
    <property type="entry name" value="Transferase(Phosphotransferase) domain 1"/>
    <property type="match status" value="1"/>
</dbReference>
<feature type="transmembrane region" description="Helical" evidence="2">
    <location>
        <begin position="14"/>
        <end position="35"/>
    </location>
</feature>
<dbReference type="OrthoDB" id="10045021at2759"/>
<dbReference type="InterPro" id="IPR003124">
    <property type="entry name" value="WH2_dom"/>
</dbReference>
<dbReference type="EMBL" id="DS985245">
    <property type="protein sequence ID" value="EDV24781.1"/>
    <property type="molecule type" value="Genomic_DNA"/>
</dbReference>
<accession>B3RX00</accession>
<keyword evidence="2" id="KW-1133">Transmembrane helix</keyword>
<evidence type="ECO:0000259" key="3">
    <source>
        <dbReference type="PROSITE" id="PS50011"/>
    </source>
</evidence>
<feature type="transmembrane region" description="Helical" evidence="2">
    <location>
        <begin position="99"/>
        <end position="126"/>
    </location>
</feature>
<protein>
    <recommendedName>
        <fullName evidence="7">Protein kinase domain-containing protein</fullName>
    </recommendedName>
</protein>
<dbReference type="CDD" id="cd22064">
    <property type="entry name" value="WH2_WAS_WASL"/>
    <property type="match status" value="1"/>
</dbReference>
<sequence length="575" mass="63781">MSSTVIISRIPDPWLLLCLIGNIIHVNDIAIVFAFDADWSGIVQGELSSHFEVTKKEAAKDCAAASIKAKGQARMTSVRLDKTCIITIKQVEYFTMELAIVWVFLIIASGVIVGGLLIAAIVYLVVVCKRRKDRITFIASTDETVRFADKLHNDQLQEQISKQDAALLNAQFYLRSNTSFIFVKELVEIGSLKDVIYQVDPRSTWGTKYCRKGKKISTNMIKRYGRQILEAILYLKDNGFTVHNNIHSGNVMVERGNCRLLGYQDFLLRRKARNHSLISQYAKNKSEIYDVLLFGHMLYEMIFGYELQTGMPSVKDLQRCKNEEKSNILEFTFGLNSGNIPSFQKLVTHTFFADVELEELKQRYGQVDIKEDARMILNLVNRRRSSKGRAQPAVHTTISNPGLSSLVEDDTISSMTSEVETVSQRSQPEPAPDPRADLMASIAARVRSMAASPSSPTASSPVSAATPLNFSQPQETSSMVTTPIASPLLPTIPKLHKSTTPVAPPLPPQAPKAPKSTIPIAPPMPPPAPKLPNVEYKSTPRPKSAGKDTMALLKDIRKGSKLRKAVTNDRSAPKI</sequence>
<dbReference type="HOGENOM" id="CLU_474387_0_0_1"/>
<gene>
    <name evidence="5" type="ORF">TRIADDRAFT_56944</name>
</gene>
<dbReference type="AlphaFoldDB" id="B3RX00"/>
<keyword evidence="2" id="KW-0812">Transmembrane</keyword>
<feature type="compositionally biased region" description="Pro residues" evidence="1">
    <location>
        <begin position="520"/>
        <end position="530"/>
    </location>
</feature>
<evidence type="ECO:0000256" key="1">
    <source>
        <dbReference type="SAM" id="MobiDB-lite"/>
    </source>
</evidence>
<dbReference type="OMA" id="PLQDIGH"/>
<dbReference type="CTD" id="6754327"/>
<name>B3RX00_TRIAD</name>
<feature type="region of interest" description="Disordered" evidence="1">
    <location>
        <begin position="500"/>
        <end position="550"/>
    </location>
</feature>
<dbReference type="InterPro" id="IPR011009">
    <property type="entry name" value="Kinase-like_dom_sf"/>
</dbReference>
<feature type="domain" description="Protein kinase" evidence="3">
    <location>
        <begin position="64"/>
        <end position="352"/>
    </location>
</feature>